<dbReference type="EMBL" id="JBHLXE010000097">
    <property type="protein sequence ID" value="MFC0180282.1"/>
    <property type="molecule type" value="Genomic_DNA"/>
</dbReference>
<organism evidence="2 3">
    <name type="scientific">Thorsellia kenyensis</name>
    <dbReference type="NCBI Taxonomy" id="1549888"/>
    <lineage>
        <taxon>Bacteria</taxon>
        <taxon>Pseudomonadati</taxon>
        <taxon>Pseudomonadota</taxon>
        <taxon>Gammaproteobacteria</taxon>
        <taxon>Enterobacterales</taxon>
        <taxon>Thorselliaceae</taxon>
        <taxon>Thorsellia</taxon>
    </lineage>
</organism>
<dbReference type="Proteomes" id="UP001589758">
    <property type="component" value="Unassembled WGS sequence"/>
</dbReference>
<protein>
    <recommendedName>
        <fullName evidence="4">DUF3078 domain-containing protein</fullName>
    </recommendedName>
</protein>
<evidence type="ECO:0008006" key="4">
    <source>
        <dbReference type="Google" id="ProtNLM"/>
    </source>
</evidence>
<feature type="region of interest" description="Disordered" evidence="1">
    <location>
        <begin position="92"/>
        <end position="132"/>
    </location>
</feature>
<name>A0ABV6CCA6_9GAMM</name>
<accession>A0ABV6CCA6</accession>
<evidence type="ECO:0000313" key="2">
    <source>
        <dbReference type="EMBL" id="MFC0180282.1"/>
    </source>
</evidence>
<feature type="compositionally biased region" description="Polar residues" evidence="1">
    <location>
        <begin position="165"/>
        <end position="187"/>
    </location>
</feature>
<proteinExistence type="predicted"/>
<sequence>MKISHSTFIFLALCSLNKANSQVNTVDGYWQSHKLHGIFWGKDFKPKENYLASLVCKKYDSFNFANSIISNVFIFDFSHYLNTNIPSKEETKKIDKNNLKSNNSQLSQNKEKNDVTVNESQSTNTVSGVNNHQPLDEIATLEPSEQQTLSKSESVDDKSALIESANENSPILSEQFAETSTTSSKSNVLVAASDDNSEKTVESAQNPPAASNLTSNEMSALDLADSVSTTPSSTSANNTAEFELTAEINNTSSSETDISTLSLSNSENNALDLANKNPNIDSSDNEIKKESPKPQKYKSRNLNVTGDLKYTHQRRNDTLKGAINITWQHQYNEKIKFLIRNRLSTDIAKRIENRETTNYLQEAYVSSTVAENFIVDVGRINNRKGIAIGYNPNDYLAVEQTTQNVSFDPEVSRKARLGNVSLNLSKFFDKSALNLIISPKLSDVGSDNSANLQLANTNPDLRFILSLHLEYITNLSTEVLVYLSKEDHPQFGFNLSFPLKDDIVAYGELSTGEKTSTYDLLINNDEEDWHTQFALGARWTPLEDFTVTGEFLYDDSGLSRDEILTLQKITPTGYQQLRQLKLINQRLFGKYATFTRIDWNNFLIDDLKFSAFNMYDLKDDSFVNWFELRYRYKDFDFSVQYFDPHQQNINNEKRDQVISTEINYYY</sequence>
<evidence type="ECO:0000256" key="1">
    <source>
        <dbReference type="SAM" id="MobiDB-lite"/>
    </source>
</evidence>
<feature type="compositionally biased region" description="Polar residues" evidence="1">
    <location>
        <begin position="115"/>
        <end position="132"/>
    </location>
</feature>
<feature type="compositionally biased region" description="Low complexity" evidence="1">
    <location>
        <begin position="99"/>
        <end position="108"/>
    </location>
</feature>
<comment type="caution">
    <text evidence="2">The sequence shown here is derived from an EMBL/GenBank/DDBJ whole genome shotgun (WGS) entry which is preliminary data.</text>
</comment>
<feature type="region of interest" description="Disordered" evidence="1">
    <location>
        <begin position="270"/>
        <end position="302"/>
    </location>
</feature>
<feature type="compositionally biased region" description="Polar residues" evidence="1">
    <location>
        <begin position="202"/>
        <end position="213"/>
    </location>
</feature>
<keyword evidence="3" id="KW-1185">Reference proteome</keyword>
<feature type="region of interest" description="Disordered" evidence="1">
    <location>
        <begin position="164"/>
        <end position="213"/>
    </location>
</feature>
<evidence type="ECO:0000313" key="3">
    <source>
        <dbReference type="Proteomes" id="UP001589758"/>
    </source>
</evidence>
<dbReference type="RefSeq" id="WP_385877395.1">
    <property type="nucleotide sequence ID" value="NZ_JBHLXE010000097.1"/>
</dbReference>
<gene>
    <name evidence="2" type="ORF">ACFFIT_09360</name>
</gene>
<reference evidence="2 3" key="1">
    <citation type="submission" date="2024-09" db="EMBL/GenBank/DDBJ databases">
        <authorList>
            <person name="Sun Q."/>
            <person name="Mori K."/>
        </authorList>
    </citation>
    <scope>NUCLEOTIDE SEQUENCE [LARGE SCALE GENOMIC DNA]</scope>
    <source>
        <strain evidence="2 3">CCM 8545</strain>
    </source>
</reference>